<keyword evidence="4" id="KW-1185">Reference proteome</keyword>
<dbReference type="GO" id="GO:0005886">
    <property type="term" value="C:plasma membrane"/>
    <property type="evidence" value="ECO:0007669"/>
    <property type="project" value="TreeGrafter"/>
</dbReference>
<dbReference type="Pfam" id="PF05902">
    <property type="entry name" value="4_1_CTD"/>
    <property type="match status" value="1"/>
</dbReference>
<organism evidence="3 4">
    <name type="scientific">Oryctes borbonicus</name>
    <dbReference type="NCBI Taxonomy" id="1629725"/>
    <lineage>
        <taxon>Eukaryota</taxon>
        <taxon>Metazoa</taxon>
        <taxon>Ecdysozoa</taxon>
        <taxon>Arthropoda</taxon>
        <taxon>Hexapoda</taxon>
        <taxon>Insecta</taxon>
        <taxon>Pterygota</taxon>
        <taxon>Neoptera</taxon>
        <taxon>Endopterygota</taxon>
        <taxon>Coleoptera</taxon>
        <taxon>Polyphaga</taxon>
        <taxon>Scarabaeiformia</taxon>
        <taxon>Scarabaeidae</taxon>
        <taxon>Dynastinae</taxon>
        <taxon>Oryctes</taxon>
    </lineage>
</organism>
<feature type="region of interest" description="Disordered" evidence="1">
    <location>
        <begin position="1991"/>
        <end position="2083"/>
    </location>
</feature>
<accession>A0A0T6BEH6</accession>
<feature type="compositionally biased region" description="Polar residues" evidence="1">
    <location>
        <begin position="102"/>
        <end position="123"/>
    </location>
</feature>
<name>A0A0T6BEH6_9SCAR</name>
<dbReference type="OrthoDB" id="6589456at2759"/>
<feature type="compositionally biased region" description="Basic and acidic residues" evidence="1">
    <location>
        <begin position="44"/>
        <end position="56"/>
    </location>
</feature>
<dbReference type="EMBL" id="LJIG01001235">
    <property type="protein sequence ID" value="KRT85705.1"/>
    <property type="molecule type" value="Genomic_DNA"/>
</dbReference>
<dbReference type="PROSITE" id="PS51257">
    <property type="entry name" value="PROKAR_LIPOPROTEIN"/>
    <property type="match status" value="1"/>
</dbReference>
<sequence length="2209" mass="239753">MYRHYLFLDIARFSLFNILSCACQVLCACLLLLLQSPGLLSFGTKRDKSPKKEKVKAQAVVSDKGQGPPVGSPQLPGYTKPYNYETSPEQPTPKKPKGFSYEQPSPTSPSNDLNSQQSPTTKKATGLAFNYAPGEGDKLKKPALKDKGKPGFKDPKVDTAAFLAGEQYAHETSAPRKTQKAAVVAATPPPLSGKTRPVRLFVITAKKDPKTGKIDLDSGFLDTSMATQYVESSLIDSKYGLIDPKNGSVAITDPSNNKKEVVQGVIDPITKQILLFNGAVLDPKTGKRDTTQGQIISIAETPLVPPRPIDIVPQRKIVKVLIVTGKKNPKTGVIETEKSHTESTDGILDPSTGDIETKYGVIKPLKKQYAMKDPKSNRIDTKPIEIDNVLNQFILKEGVIDPKTGKQDSSLGQNITVADDNYAIVPITSVTAKRDSKTGQLDPTKAYKETSNGKIHPVTKELVTKYGTVNMAEHKMISVDPEKNEVIERPIQMDATGNIILLSGVIDPVSGKKDDNMSQILQVGPELDTDIIVTSLSGKLDSKKGLDNKTIISEQSNGYFDPISGRVYTKWGIYDPLHSTLTYIDPKTNKAELKSGQYDPSTGGILFRNIYNPKTGKGDSNFGRALKLELKKKPVAITPVTAATPINEPVIIEAPVPPGRKNRVVKIMVITAKKDPKTGHLDVENGIVDQSVGVMHPSGEIDSKFGLINPREGTVLITNPLNGKTENLKGRIDPVTGHIELAGPIIDPKTGTLDNNHGQIIAIAEDKQSETQKMLPNALPSHPIPKRRIIKVLVITTKKDPQTGKLDIAKGTVEKLMGSSDPINNVIDTKYGKIDLQNLKILQKDPKTGKSTVNPIKYDENTGQIFVDSNVVDPKTGKIDPSCTQVINVVDPKNPVVTITSIVGRFDPKTGKIDPKTARSETHYGTVNPNTGEIVTKHGKVNLRLMRIIVKDPKTGQISEVPITIDNDDNVIVRNVVDPKTGKIDPAMARLIQVGAEIDPELQITTYVGKFDSKKNNIDAKSATIPETTAALYDPDRNKIITKYGVVDPVEETLTISDPKTGKPDVRHCHIDSNGELVFKGGFTNPKTGKSDPHFGRAITVHITEPIVDPLVSQHTLQPVIQETISSSPEKEKISPVKPVTTPAQVTPSKPIISEVKSHTTPTVLPQETKKQEGLVPKRRVVKVMVVTVKRDPKTGQATTENSLVEHLTGIVNPSGNIETKYGVIDPKTGSVVARDTKTGQTETIQGKVDSQTGQIIVSGNKLLDNKNEPIAGQIFTVVSPAQEAPSPGGLTPKKRVIKITVITTKLDPKTGKPDPEKGQIEQSLATLNPSTGLIESKYGLIDPRSGKVIINNQKSGKVEAKAAQVNENTGQILVADGVIDPKTGKLDTSLGQIISIAGQSDPVVEITTITAVKDPRTGLLDVSRGQMDTTRGKINTATGEITTKHGVINLKLMRITTKDPKTGKVNSRIIQVDKEGNIVVPTGVIDPKTDSVNSDLGQIIKIGSEVEPEVQVITFTGKVDPKKNTIETKNAALDISNGLYNPATNKIITKYGQLDPITGNLTYIDPVTNRQDVKQGVVDPMTGQILIKGLVNPKTGKIDPAYGRMISVVIIEPQINEKGQVEDKDQKNFKLDPKTGQIWTYDHQDPITKQDVYYSGQIDPVTGYIITIYGYLDPKTGIISKTQKVDSATTKVDPETSQIYTKTNEVDEDGTPIYAASEIDLKTGDVYTKYGKIDPKTGKLIIMRIYLITQQDSTGRVKEIDPKDCQIDEKTGKIINVTTQTVYMYSMVDPKTGKVIQVDPNDPLVKSANTKVTQILTLSGEIDPVTGKIHTEWGHIDPQTGDIDPETARRDPITGELILNYAQIDPSHFNDLKGTKVNVKTYSRSGKEGTSDESSDDDLNEYSTENLKDLPSLKMSKAKGPSTPVIVKTTTKQIITKDKDGVIQNIEEKVEDGRTGEVTISSQVNKADVPLDDGKSPFVTARAVTTRTATTHEDLGTNARTQQMEEKTVAHSLTSSATRQEQRTVTQEVKTTSTVVSGEQLGRRGSISSTSSGDSGTPIDPPDDPNAPHNDNELYKDDDIPGGIVRTESVMYSGDPTITRTSTTSVPVVATEARKVHLSSDDGNYSATGEIVSSQTISSKTRTVETITYKTERDGVVETRVEQKITIQSDGDPIDHDRALAEAIQEATAMNPDMTVEKIEIQQQAATQ</sequence>
<feature type="compositionally biased region" description="Basic and acidic residues" evidence="1">
    <location>
        <begin position="2071"/>
        <end position="2080"/>
    </location>
</feature>
<feature type="compositionally biased region" description="Acidic residues" evidence="1">
    <location>
        <begin position="1892"/>
        <end position="1901"/>
    </location>
</feature>
<reference evidence="3 4" key="1">
    <citation type="submission" date="2015-09" db="EMBL/GenBank/DDBJ databases">
        <title>Draft genome of the scarab beetle Oryctes borbonicus.</title>
        <authorList>
            <person name="Meyer J.M."/>
            <person name="Markov G.V."/>
            <person name="Baskaran P."/>
            <person name="Herrmann M."/>
            <person name="Sommer R.J."/>
            <person name="Roedelsperger C."/>
        </authorList>
    </citation>
    <scope>NUCLEOTIDE SEQUENCE [LARGE SCALE GENOMIC DNA]</scope>
    <source>
        <strain evidence="3">OB123</strain>
        <tissue evidence="3">Whole animal</tissue>
    </source>
</reference>
<dbReference type="PANTHER" id="PTHR23280">
    <property type="entry name" value="4.1 G PROTEIN"/>
    <property type="match status" value="1"/>
</dbReference>
<evidence type="ECO:0000313" key="4">
    <source>
        <dbReference type="Proteomes" id="UP000051574"/>
    </source>
</evidence>
<dbReference type="GO" id="GO:0005856">
    <property type="term" value="C:cytoskeleton"/>
    <property type="evidence" value="ECO:0007669"/>
    <property type="project" value="InterPro"/>
</dbReference>
<feature type="compositionally biased region" description="Basic and acidic residues" evidence="1">
    <location>
        <begin position="135"/>
        <end position="152"/>
    </location>
</feature>
<dbReference type="InterPro" id="IPR008379">
    <property type="entry name" value="Band_4.1_C"/>
</dbReference>
<feature type="region of interest" description="Disordered" evidence="1">
    <location>
        <begin position="1883"/>
        <end position="1923"/>
    </location>
</feature>
<dbReference type="Proteomes" id="UP000051574">
    <property type="component" value="Unassembled WGS sequence"/>
</dbReference>
<evidence type="ECO:0000313" key="3">
    <source>
        <dbReference type="EMBL" id="KRT85705.1"/>
    </source>
</evidence>
<feature type="compositionally biased region" description="Polar residues" evidence="1">
    <location>
        <begin position="2012"/>
        <end position="2038"/>
    </location>
</feature>
<gene>
    <name evidence="3" type="ORF">AMK59_2388</name>
</gene>
<proteinExistence type="predicted"/>
<dbReference type="PANTHER" id="PTHR23280:SF21">
    <property type="entry name" value="PROTEIN 4.1 HOMOLOG"/>
    <property type="match status" value="1"/>
</dbReference>
<dbReference type="GO" id="GO:0003779">
    <property type="term" value="F:actin binding"/>
    <property type="evidence" value="ECO:0007669"/>
    <property type="project" value="InterPro"/>
</dbReference>
<comment type="caution">
    <text evidence="3">The sequence shown here is derived from an EMBL/GenBank/DDBJ whole genome shotgun (WGS) entry which is preliminary data.</text>
</comment>
<dbReference type="GO" id="GO:0005198">
    <property type="term" value="F:structural molecule activity"/>
    <property type="evidence" value="ECO:0007669"/>
    <property type="project" value="InterPro"/>
</dbReference>
<evidence type="ECO:0000259" key="2">
    <source>
        <dbReference type="Pfam" id="PF05902"/>
    </source>
</evidence>
<evidence type="ECO:0000256" key="1">
    <source>
        <dbReference type="SAM" id="MobiDB-lite"/>
    </source>
</evidence>
<feature type="region of interest" description="Disordered" evidence="1">
    <location>
        <begin position="43"/>
        <end position="152"/>
    </location>
</feature>
<feature type="domain" description="Band 4.1 C-terminal" evidence="2">
    <location>
        <begin position="2107"/>
        <end position="2204"/>
    </location>
</feature>
<feature type="region of interest" description="Disordered" evidence="1">
    <location>
        <begin position="1127"/>
        <end position="1146"/>
    </location>
</feature>
<feature type="compositionally biased region" description="Low complexity" evidence="1">
    <location>
        <begin position="2044"/>
        <end position="2059"/>
    </location>
</feature>
<dbReference type="GO" id="GO:0031032">
    <property type="term" value="P:actomyosin structure organization"/>
    <property type="evidence" value="ECO:0007669"/>
    <property type="project" value="TreeGrafter"/>
</dbReference>
<protein>
    <recommendedName>
        <fullName evidence="2">Band 4.1 C-terminal domain-containing protein</fullName>
    </recommendedName>
</protein>